<dbReference type="Proteomes" id="UP000317650">
    <property type="component" value="Chromosome 1"/>
</dbReference>
<dbReference type="Gene3D" id="2.120.10.80">
    <property type="entry name" value="Kelch-type beta propeller"/>
    <property type="match status" value="1"/>
</dbReference>
<dbReference type="PANTHER" id="PTHR47850:SF1">
    <property type="entry name" value="F-BOX_KELCH-REPEAT PROTEIN OR23"/>
    <property type="match status" value="1"/>
</dbReference>
<gene>
    <name evidence="1" type="ORF">C4D60_Mb01t26240</name>
</gene>
<dbReference type="PANTHER" id="PTHR47850">
    <property type="entry name" value="F-BOX/KELCH-REPEAT PROTEIN OR23"/>
    <property type="match status" value="1"/>
</dbReference>
<evidence type="ECO:0008006" key="3">
    <source>
        <dbReference type="Google" id="ProtNLM"/>
    </source>
</evidence>
<name>A0A4S8JQV1_MUSBA</name>
<proteinExistence type="predicted"/>
<dbReference type="STRING" id="52838.A0A4S8JQV1"/>
<evidence type="ECO:0000313" key="2">
    <source>
        <dbReference type="Proteomes" id="UP000317650"/>
    </source>
</evidence>
<evidence type="ECO:0000313" key="1">
    <source>
        <dbReference type="EMBL" id="THU64417.1"/>
    </source>
</evidence>
<keyword evidence="2" id="KW-1185">Reference proteome</keyword>
<dbReference type="AlphaFoldDB" id="A0A4S8JQV1"/>
<comment type="caution">
    <text evidence="1">The sequence shown here is derived from an EMBL/GenBank/DDBJ whole genome shotgun (WGS) entry which is preliminary data.</text>
</comment>
<dbReference type="SUPFAM" id="SSF117281">
    <property type="entry name" value="Kelch motif"/>
    <property type="match status" value="1"/>
</dbReference>
<accession>A0A4S8JQV1</accession>
<organism evidence="1 2">
    <name type="scientific">Musa balbisiana</name>
    <name type="common">Banana</name>
    <dbReference type="NCBI Taxonomy" id="52838"/>
    <lineage>
        <taxon>Eukaryota</taxon>
        <taxon>Viridiplantae</taxon>
        <taxon>Streptophyta</taxon>
        <taxon>Embryophyta</taxon>
        <taxon>Tracheophyta</taxon>
        <taxon>Spermatophyta</taxon>
        <taxon>Magnoliopsida</taxon>
        <taxon>Liliopsida</taxon>
        <taxon>Zingiberales</taxon>
        <taxon>Musaceae</taxon>
        <taxon>Musa</taxon>
    </lineage>
</organism>
<protein>
    <recommendedName>
        <fullName evidence="3">F-box domain-containing protein</fullName>
    </recommendedName>
</protein>
<sequence>MASPSSSSTAIAVEALTPNAASRGTLIPSLPDDLAAVILASIPYSHQSRLRATARSWRAFLAPRALLPLRRSLRLPCRHVLALFPADPAITPPCLFDPATAAWALLPPLPCSPYLYGLSNFVPVALGHHLYVLGGSQFDARSYPLGHPIASAAVHRLDLTAPPTLSWDHLPDMLFPRGSFACAPLRPSDGGNNDEGTIIVAGGGSRHTMFPSVGSRMSSVECYCVRSGEWRIWTGLPRDRAGSVGFLVRREAGEEDEFWVMGGYGDYRTLAGVVPADVYYKDAMVLGLRSGKWKEVEAMWEEGERRKLGAVVALDGEDGQTKEIFMLDTNDIFRYDFVLNRWIKESSLRKKIPGSSSCSFVAMNGELYVLTTAIQSPDISDHRRMPKKRSTLEIQIYNPEKKRWRFMTTNPPFNQTIDFKTAITCTIRL</sequence>
<reference evidence="1 2" key="1">
    <citation type="journal article" date="2019" name="Nat. Plants">
        <title>Genome sequencing of Musa balbisiana reveals subgenome evolution and function divergence in polyploid bananas.</title>
        <authorList>
            <person name="Yao X."/>
        </authorList>
    </citation>
    <scope>NUCLEOTIDE SEQUENCE [LARGE SCALE GENOMIC DNA]</scope>
    <source>
        <strain evidence="2">cv. DH-PKW</strain>
        <tissue evidence="1">Leaves</tissue>
    </source>
</reference>
<dbReference type="InterPro" id="IPR015915">
    <property type="entry name" value="Kelch-typ_b-propeller"/>
</dbReference>
<dbReference type="EMBL" id="PYDT01000004">
    <property type="protein sequence ID" value="THU64417.1"/>
    <property type="molecule type" value="Genomic_DNA"/>
</dbReference>